<dbReference type="Proteomes" id="UP001195624">
    <property type="component" value="Unassembled WGS sequence"/>
</dbReference>
<reference evidence="1 2" key="1">
    <citation type="submission" date="2021-03" db="EMBL/GenBank/DDBJ databases">
        <authorList>
            <person name="D'Agostino P."/>
            <person name="Huntemann M."/>
            <person name="Clum A."/>
            <person name="Spunde A."/>
            <person name="Palaniappan K."/>
            <person name="Ritter S."/>
            <person name="Mikhailova N."/>
            <person name="Chen I.-M."/>
            <person name="Stamatis D."/>
            <person name="Reddy T."/>
            <person name="O'Malley R."/>
            <person name="Daum C."/>
            <person name="Shapiro N."/>
            <person name="Ivanova N."/>
            <person name="Kyrpides N."/>
            <person name="Woyke T."/>
        </authorList>
    </citation>
    <scope>NUCLEOTIDE SEQUENCE [LARGE SCALE GENOMIC DNA]</scope>
    <source>
        <strain evidence="1 2">WS4403</strain>
    </source>
</reference>
<protein>
    <recommendedName>
        <fullName evidence="3">Transposase</fullName>
    </recommendedName>
</protein>
<evidence type="ECO:0000313" key="1">
    <source>
        <dbReference type="EMBL" id="MBP2167738.1"/>
    </source>
</evidence>
<proteinExistence type="predicted"/>
<organism evidence="1 2">
    <name type="scientific">Winslowiella toletana</name>
    <dbReference type="NCBI Taxonomy" id="92490"/>
    <lineage>
        <taxon>Bacteria</taxon>
        <taxon>Pseudomonadati</taxon>
        <taxon>Pseudomonadota</taxon>
        <taxon>Gammaproteobacteria</taxon>
        <taxon>Enterobacterales</taxon>
        <taxon>Erwiniaceae</taxon>
        <taxon>Winslowiella</taxon>
    </lineage>
</organism>
<name>A0ABS4P512_9GAMM</name>
<dbReference type="RefSeq" id="WP_017803332.1">
    <property type="nucleotide sequence ID" value="NZ_JAGGMQ010000001.1"/>
</dbReference>
<sequence length="49" mass="5832">MQSTSSFLQQLQHTWRQEPRPEKVTGRFYLTAEQRIAIVRELLYPVAVK</sequence>
<reference evidence="2" key="2">
    <citation type="submission" date="2023-07" db="EMBL/GenBank/DDBJ databases">
        <title>Genome mining of underrepresented organisms for secondary metabolites.</title>
        <authorList>
            <person name="D'Agostino P.M."/>
        </authorList>
    </citation>
    <scope>NUCLEOTIDE SEQUENCE [LARGE SCALE GENOMIC DNA]</scope>
    <source>
        <strain evidence="2">WS4403</strain>
    </source>
</reference>
<accession>A0ABS4P512</accession>
<evidence type="ECO:0000313" key="2">
    <source>
        <dbReference type="Proteomes" id="UP001195624"/>
    </source>
</evidence>
<keyword evidence="2" id="KW-1185">Reference proteome</keyword>
<comment type="caution">
    <text evidence="1">The sequence shown here is derived from an EMBL/GenBank/DDBJ whole genome shotgun (WGS) entry which is preliminary data.</text>
</comment>
<gene>
    <name evidence="1" type="ORF">J2125_000930</name>
</gene>
<dbReference type="EMBL" id="JAGGMQ010000001">
    <property type="protein sequence ID" value="MBP2167738.1"/>
    <property type="molecule type" value="Genomic_DNA"/>
</dbReference>
<evidence type="ECO:0008006" key="3">
    <source>
        <dbReference type="Google" id="ProtNLM"/>
    </source>
</evidence>